<dbReference type="HOGENOM" id="CLU_036182_1_0_5"/>
<evidence type="ECO:0000313" key="3">
    <source>
        <dbReference type="EMBL" id="ABJ06232.1"/>
    </source>
</evidence>
<organism evidence="3">
    <name type="scientific">Rhodopseudomonas palustris (strain BisA53)</name>
    <dbReference type="NCBI Taxonomy" id="316055"/>
    <lineage>
        <taxon>Bacteria</taxon>
        <taxon>Pseudomonadati</taxon>
        <taxon>Pseudomonadota</taxon>
        <taxon>Alphaproteobacteria</taxon>
        <taxon>Hyphomicrobiales</taxon>
        <taxon>Nitrobacteraceae</taxon>
        <taxon>Rhodopseudomonas</taxon>
    </lineage>
</organism>
<dbReference type="PANTHER" id="PTHR36927:SF1">
    <property type="entry name" value="MDO-LIKE PROTEIN"/>
    <property type="match status" value="1"/>
</dbReference>
<feature type="domain" description="Acyltransferase 3" evidence="2">
    <location>
        <begin position="15"/>
        <end position="373"/>
    </location>
</feature>
<feature type="transmembrane region" description="Helical" evidence="1">
    <location>
        <begin position="54"/>
        <end position="78"/>
    </location>
</feature>
<evidence type="ECO:0000259" key="2">
    <source>
        <dbReference type="Pfam" id="PF01757"/>
    </source>
</evidence>
<keyword evidence="1" id="KW-0472">Membrane</keyword>
<proteinExistence type="predicted"/>
<feature type="transmembrane region" description="Helical" evidence="1">
    <location>
        <begin position="187"/>
        <end position="209"/>
    </location>
</feature>
<keyword evidence="3" id="KW-0808">Transferase</keyword>
<dbReference type="PANTHER" id="PTHR36927">
    <property type="entry name" value="BLR4337 PROTEIN"/>
    <property type="match status" value="1"/>
</dbReference>
<dbReference type="AlphaFoldDB" id="Q07PA2"/>
<name>Q07PA2_RHOP5</name>
<dbReference type="OrthoDB" id="8288190at2"/>
<gene>
    <name evidence="3" type="ordered locus">RPE_2290</name>
</gene>
<dbReference type="STRING" id="316055.RPE_2290"/>
<feature type="transmembrane region" description="Helical" evidence="1">
    <location>
        <begin position="359"/>
        <end position="382"/>
    </location>
</feature>
<evidence type="ECO:0000256" key="1">
    <source>
        <dbReference type="SAM" id="Phobius"/>
    </source>
</evidence>
<feature type="transmembrane region" description="Helical" evidence="1">
    <location>
        <begin position="99"/>
        <end position="124"/>
    </location>
</feature>
<feature type="transmembrane region" description="Helical" evidence="1">
    <location>
        <begin position="325"/>
        <end position="347"/>
    </location>
</feature>
<dbReference type="KEGG" id="rpe:RPE_2290"/>
<feature type="transmembrane region" description="Helical" evidence="1">
    <location>
        <begin position="229"/>
        <end position="246"/>
    </location>
</feature>
<dbReference type="EMBL" id="CP000463">
    <property type="protein sequence ID" value="ABJ06232.1"/>
    <property type="molecule type" value="Genomic_DNA"/>
</dbReference>
<keyword evidence="1" id="KW-1133">Transmembrane helix</keyword>
<keyword evidence="1" id="KW-0812">Transmembrane</keyword>
<sequence length="405" mass="44317">MATSGDGPSRPERLHALDAVRGFALLLGIVYHAAVSFMPFAAGFWVIVDSHPSRVLAAFIFVSHTFRMTTFFVVAGFFAHLSFHRLGATEFIYDRLKRIALPLAAGLPILLIVFVPIFTAAAVIKNGGQLPAPPPPAAILSKLSLAHLWFLYVLLEFYVVALALRTSIGWLDRPGRIRAGADRMVRLLIRTGVAPLILAIPVALCFLADSTWTVWIGIPTPDHLLTNPQAFVAYGMAFGFGWMLHRQPELLANLQQRWAVNLMLAVVLITGCVSIALGIVPNATTSEAVRLLGAVCYALAGWTATFALMGLALRFLSDYSATRRYIADASYWLYLVHLPIVMALQVAVARLDWPWPVKYAGIIAITFALCFASYQWLVRYSFVGAVLNGRRSPKRAGATRPVAVG</sequence>
<feature type="transmembrane region" description="Helical" evidence="1">
    <location>
        <begin position="258"/>
        <end position="279"/>
    </location>
</feature>
<reference evidence="3" key="1">
    <citation type="submission" date="2006-09" db="EMBL/GenBank/DDBJ databases">
        <title>Complete sequence of Rhodopseudomonas palustris BisA53.</title>
        <authorList>
            <consortium name="US DOE Joint Genome Institute"/>
            <person name="Copeland A."/>
            <person name="Lucas S."/>
            <person name="Lapidus A."/>
            <person name="Barry K."/>
            <person name="Detter J.C."/>
            <person name="Glavina del Rio T."/>
            <person name="Hammon N."/>
            <person name="Israni S."/>
            <person name="Dalin E."/>
            <person name="Tice H."/>
            <person name="Pitluck S."/>
            <person name="Chain P."/>
            <person name="Malfatti S."/>
            <person name="Shin M."/>
            <person name="Vergez L."/>
            <person name="Schmutz J."/>
            <person name="Larimer F."/>
            <person name="Land M."/>
            <person name="Hauser L."/>
            <person name="Pelletier D.A."/>
            <person name="Kyrpides N."/>
            <person name="Kim E."/>
            <person name="Harwood C.S."/>
            <person name="Oda Y."/>
            <person name="Richardson P."/>
        </authorList>
    </citation>
    <scope>NUCLEOTIDE SEQUENCE [LARGE SCALE GENOMIC DNA]</scope>
    <source>
        <strain evidence="3">BisA53</strain>
    </source>
</reference>
<accession>Q07PA2</accession>
<keyword evidence="3" id="KW-0012">Acyltransferase</keyword>
<feature type="transmembrane region" description="Helical" evidence="1">
    <location>
        <begin position="144"/>
        <end position="166"/>
    </location>
</feature>
<dbReference type="InterPro" id="IPR050623">
    <property type="entry name" value="Glucan_succinyl_AcylTrfase"/>
</dbReference>
<feature type="transmembrane region" description="Helical" evidence="1">
    <location>
        <begin position="291"/>
        <end position="313"/>
    </location>
</feature>
<feature type="transmembrane region" description="Helical" evidence="1">
    <location>
        <begin position="23"/>
        <end position="48"/>
    </location>
</feature>
<dbReference type="eggNOG" id="COG1835">
    <property type="taxonomic scope" value="Bacteria"/>
</dbReference>
<protein>
    <submittedName>
        <fullName evidence="3">Acyltransferase 3</fullName>
    </submittedName>
</protein>
<dbReference type="InterPro" id="IPR002656">
    <property type="entry name" value="Acyl_transf_3_dom"/>
</dbReference>
<dbReference type="GO" id="GO:0016747">
    <property type="term" value="F:acyltransferase activity, transferring groups other than amino-acyl groups"/>
    <property type="evidence" value="ECO:0007669"/>
    <property type="project" value="InterPro"/>
</dbReference>
<dbReference type="Pfam" id="PF01757">
    <property type="entry name" value="Acyl_transf_3"/>
    <property type="match status" value="1"/>
</dbReference>